<evidence type="ECO:0000313" key="2">
    <source>
        <dbReference type="EMBL" id="KKU61026.1"/>
    </source>
</evidence>
<protein>
    <recommendedName>
        <fullName evidence="1">DUF5680 domain-containing protein</fullName>
    </recommendedName>
</protein>
<evidence type="ECO:0000259" key="1">
    <source>
        <dbReference type="Pfam" id="PF18931"/>
    </source>
</evidence>
<evidence type="ECO:0000313" key="3">
    <source>
        <dbReference type="Proteomes" id="UP000033860"/>
    </source>
</evidence>
<accession>A0A0G1RV94</accession>
<dbReference type="InterPro" id="IPR043735">
    <property type="entry name" value="DUF5680"/>
</dbReference>
<dbReference type="Pfam" id="PF18931">
    <property type="entry name" value="DUF5680"/>
    <property type="match status" value="1"/>
</dbReference>
<organism evidence="2 3">
    <name type="scientific">Candidatus Beckwithbacteria bacterium GW2011_GWB1_47_15</name>
    <dbReference type="NCBI Taxonomy" id="1618371"/>
    <lineage>
        <taxon>Bacteria</taxon>
        <taxon>Candidatus Beckwithiibacteriota</taxon>
    </lineage>
</organism>
<dbReference type="Proteomes" id="UP000033860">
    <property type="component" value="Unassembled WGS sequence"/>
</dbReference>
<dbReference type="EMBL" id="LCNT01000005">
    <property type="protein sequence ID" value="KKU61026.1"/>
    <property type="molecule type" value="Genomic_DNA"/>
</dbReference>
<feature type="domain" description="DUF5680" evidence="1">
    <location>
        <begin position="50"/>
        <end position="156"/>
    </location>
</feature>
<name>A0A0G1RV94_9BACT</name>
<reference evidence="2 3" key="1">
    <citation type="journal article" date="2015" name="Nature">
        <title>rRNA introns, odd ribosomes, and small enigmatic genomes across a large radiation of phyla.</title>
        <authorList>
            <person name="Brown C.T."/>
            <person name="Hug L.A."/>
            <person name="Thomas B.C."/>
            <person name="Sharon I."/>
            <person name="Castelle C.J."/>
            <person name="Singh A."/>
            <person name="Wilkins M.J."/>
            <person name="Williams K.H."/>
            <person name="Banfield J.F."/>
        </authorList>
    </citation>
    <scope>NUCLEOTIDE SEQUENCE [LARGE SCALE GENOMIC DNA]</scope>
</reference>
<comment type="caution">
    <text evidence="2">The sequence shown here is derived from an EMBL/GenBank/DDBJ whole genome shotgun (WGS) entry which is preliminary data.</text>
</comment>
<sequence length="159" mass="18426">MPSFPLKTLDQFLQKATAATYAGGGGYEKKSQRPGYYELTFKDGDWFYRDSYTGHYRSWGTELVRFKGKPVWNALYGGGMADGLDHLSKDCFQFLKTCLTTKPKTWHSFRGPKSLTRGDWQYRYQQQGDIKMFSGYEEIRFKGKVVFSHRIIGGLIKDR</sequence>
<proteinExistence type="predicted"/>
<gene>
    <name evidence="2" type="ORF">UX85_C0005G0064</name>
</gene>
<dbReference type="AlphaFoldDB" id="A0A0G1RV94"/>